<feature type="compositionally biased region" description="Basic and acidic residues" evidence="1">
    <location>
        <begin position="1"/>
        <end position="16"/>
    </location>
</feature>
<gene>
    <name evidence="2" type="ORF">SFRICE_038129</name>
</gene>
<dbReference type="EMBL" id="ODYU01009284">
    <property type="protein sequence ID" value="SOQ53599.1"/>
    <property type="molecule type" value="Genomic_DNA"/>
</dbReference>
<sequence>MYSFDKDLWHVRRPSESQETPNSASTEREQISTAKSWHSADPASLGLRGRDYIAPKPRFFVLQSNNFSISHKVEIIRGLTAKV</sequence>
<organism evidence="2">
    <name type="scientific">Spodoptera frugiperda</name>
    <name type="common">Fall armyworm</name>
    <dbReference type="NCBI Taxonomy" id="7108"/>
    <lineage>
        <taxon>Eukaryota</taxon>
        <taxon>Metazoa</taxon>
        <taxon>Ecdysozoa</taxon>
        <taxon>Arthropoda</taxon>
        <taxon>Hexapoda</taxon>
        <taxon>Insecta</taxon>
        <taxon>Pterygota</taxon>
        <taxon>Neoptera</taxon>
        <taxon>Endopterygota</taxon>
        <taxon>Lepidoptera</taxon>
        <taxon>Glossata</taxon>
        <taxon>Ditrysia</taxon>
        <taxon>Noctuoidea</taxon>
        <taxon>Noctuidae</taxon>
        <taxon>Amphipyrinae</taxon>
        <taxon>Spodoptera</taxon>
    </lineage>
</organism>
<name>A0A2H1WKL9_SPOFR</name>
<proteinExistence type="predicted"/>
<dbReference type="AlphaFoldDB" id="A0A2H1WKL9"/>
<feature type="region of interest" description="Disordered" evidence="1">
    <location>
        <begin position="1"/>
        <end position="44"/>
    </location>
</feature>
<accession>A0A2H1WKL9</accession>
<protein>
    <submittedName>
        <fullName evidence="2">SFRICE_038129</fullName>
    </submittedName>
</protein>
<evidence type="ECO:0000313" key="2">
    <source>
        <dbReference type="EMBL" id="SOQ53599.1"/>
    </source>
</evidence>
<evidence type="ECO:0000256" key="1">
    <source>
        <dbReference type="SAM" id="MobiDB-lite"/>
    </source>
</evidence>
<reference evidence="2" key="1">
    <citation type="submission" date="2016-07" db="EMBL/GenBank/DDBJ databases">
        <authorList>
            <person name="Bretaudeau A."/>
        </authorList>
    </citation>
    <scope>NUCLEOTIDE SEQUENCE</scope>
    <source>
        <strain evidence="2">Rice</strain>
        <tissue evidence="2">Whole body</tissue>
    </source>
</reference>
<feature type="compositionally biased region" description="Polar residues" evidence="1">
    <location>
        <begin position="17"/>
        <end position="36"/>
    </location>
</feature>